<sequence>MTERSKSLSRGETEAAYTASMTGDCLDVILEEEEEGVEFDGEDGDDDDDDESSDDDDDDIFDDIDMRGSEGERIGRRDTLIKMAKNFKTKLRSMSGSLPGGGKKKKRRRKKRGGGSVDDPFTLPEIDGDGTGGSLRSPTTNVKHNFIGSDSYTVNIYVNGSHCPELVMRLPQGSHEPRFVDGNSTKPRGGLLWDLFKRGVLKEGANEVKYENNYLKKGRTKTRFASGRLFLWSTSDLLVVSDIDGTITKSDVVGLVDSIAVESYGHTHSGVCRFFNEIERRENVRFVYLTSRPISLMGYTRKYLNSLSQDSHRLPEGATLCHTGSVKDVLVTELIKKDPDKFKADVLRRQVILPFAAAGKSHEDKLFAAGFGNKLTDMKAYSEVGIALRDIYIINKSSNLLQESERAAVEVEAFEAVSKSTGMRNKMRRNSILARLPSDVRSSLGEEEDKGGGEESGKWAKGGGGGEGSELVRSVRNSLGELDKIEAEAALAISQGVAPRSPSTLGSLSPKAVMRKVGKSFGLLGKDNKGPPEARAMDRASGSFDEGRSTGGSRASIEGISSHPGSLGASETARSLGKPTLSSKEGRTGMRASMRSMGRRGSVSGKMNEVRAKMKEVTMNSYGDERLLEKICKSIHDYRLTIRGEEGGEDAMFKMDDEIEKMKVEDVVGGEEEEVEGEVNEN</sequence>
<reference evidence="3" key="1">
    <citation type="submission" date="2022-07" db="EMBL/GenBank/DDBJ databases">
        <title>Genome analysis of Parmales, a sister group of diatoms, reveals the evolutionary specialization of diatoms from phago-mixotrophs to photoautotrophs.</title>
        <authorList>
            <person name="Ban H."/>
            <person name="Sato S."/>
            <person name="Yoshikawa S."/>
            <person name="Kazumasa Y."/>
            <person name="Nakamura Y."/>
            <person name="Ichinomiya M."/>
            <person name="Saitoh K."/>
            <person name="Sato N."/>
            <person name="Blanc-Mathieu R."/>
            <person name="Endo H."/>
            <person name="Kuwata A."/>
            <person name="Ogata H."/>
        </authorList>
    </citation>
    <scope>NUCLEOTIDE SEQUENCE</scope>
</reference>
<feature type="domain" description="LNS2/PITP" evidence="2">
    <location>
        <begin position="238"/>
        <end position="403"/>
    </location>
</feature>
<keyword evidence="4" id="KW-1185">Reference proteome</keyword>
<dbReference type="Pfam" id="PF08235">
    <property type="entry name" value="LNS2"/>
    <property type="match status" value="1"/>
</dbReference>
<dbReference type="PANTHER" id="PTHR12181:SF12">
    <property type="entry name" value="PHOSPHATIDATE PHOSPHATASE"/>
    <property type="match status" value="1"/>
</dbReference>
<gene>
    <name evidence="3" type="ORF">TrRE_jg3149</name>
</gene>
<dbReference type="SMART" id="SM00775">
    <property type="entry name" value="LNS2"/>
    <property type="match status" value="1"/>
</dbReference>
<dbReference type="OrthoDB" id="4567at2759"/>
<evidence type="ECO:0000313" key="4">
    <source>
        <dbReference type="Proteomes" id="UP001165082"/>
    </source>
</evidence>
<feature type="region of interest" description="Disordered" evidence="1">
    <location>
        <begin position="1"/>
        <end position="76"/>
    </location>
</feature>
<feature type="compositionally biased region" description="Acidic residues" evidence="1">
    <location>
        <begin position="29"/>
        <end position="63"/>
    </location>
</feature>
<dbReference type="InterPro" id="IPR031315">
    <property type="entry name" value="LNS2/PITP"/>
</dbReference>
<feature type="compositionally biased region" description="Basic and acidic residues" evidence="1">
    <location>
        <begin position="1"/>
        <end position="13"/>
    </location>
</feature>
<dbReference type="InterPro" id="IPR036412">
    <property type="entry name" value="HAD-like_sf"/>
</dbReference>
<evidence type="ECO:0000259" key="2">
    <source>
        <dbReference type="SMART" id="SM00775"/>
    </source>
</evidence>
<feature type="compositionally biased region" description="Basic residues" evidence="1">
    <location>
        <begin position="102"/>
        <end position="113"/>
    </location>
</feature>
<comment type="caution">
    <text evidence="3">The sequence shown here is derived from an EMBL/GenBank/DDBJ whole genome shotgun (WGS) entry which is preliminary data.</text>
</comment>
<proteinExistence type="predicted"/>
<dbReference type="InterPro" id="IPR026058">
    <property type="entry name" value="LIPIN"/>
</dbReference>
<feature type="region of interest" description="Disordered" evidence="1">
    <location>
        <begin position="437"/>
        <end position="471"/>
    </location>
</feature>
<feature type="compositionally biased region" description="Basic and acidic residues" evidence="1">
    <location>
        <begin position="64"/>
        <end position="76"/>
    </location>
</feature>
<dbReference type="GO" id="GO:0008195">
    <property type="term" value="F:phosphatidate phosphatase activity"/>
    <property type="evidence" value="ECO:0007669"/>
    <property type="project" value="TreeGrafter"/>
</dbReference>
<dbReference type="AlphaFoldDB" id="A0A9W7FX67"/>
<evidence type="ECO:0000313" key="3">
    <source>
        <dbReference type="EMBL" id="GMI20993.1"/>
    </source>
</evidence>
<feature type="compositionally biased region" description="Low complexity" evidence="1">
    <location>
        <begin position="589"/>
        <end position="605"/>
    </location>
</feature>
<dbReference type="SUPFAM" id="SSF56784">
    <property type="entry name" value="HAD-like"/>
    <property type="match status" value="1"/>
</dbReference>
<name>A0A9W7FX67_9STRA</name>
<dbReference type="PANTHER" id="PTHR12181">
    <property type="entry name" value="LIPIN"/>
    <property type="match status" value="1"/>
</dbReference>
<accession>A0A9W7FX67</accession>
<dbReference type="Proteomes" id="UP001165082">
    <property type="component" value="Unassembled WGS sequence"/>
</dbReference>
<feature type="region of interest" description="Disordered" evidence="1">
    <location>
        <begin position="91"/>
        <end position="137"/>
    </location>
</feature>
<dbReference type="EMBL" id="BRXZ01008080">
    <property type="protein sequence ID" value="GMI20993.1"/>
    <property type="molecule type" value="Genomic_DNA"/>
</dbReference>
<feature type="region of interest" description="Disordered" evidence="1">
    <location>
        <begin position="521"/>
        <end position="605"/>
    </location>
</feature>
<feature type="compositionally biased region" description="Basic and acidic residues" evidence="1">
    <location>
        <begin position="526"/>
        <end position="538"/>
    </location>
</feature>
<dbReference type="InterPro" id="IPR013209">
    <property type="entry name" value="LNS2"/>
</dbReference>
<organism evidence="3 4">
    <name type="scientific">Triparma retinervis</name>
    <dbReference type="NCBI Taxonomy" id="2557542"/>
    <lineage>
        <taxon>Eukaryota</taxon>
        <taxon>Sar</taxon>
        <taxon>Stramenopiles</taxon>
        <taxon>Ochrophyta</taxon>
        <taxon>Bolidophyceae</taxon>
        <taxon>Parmales</taxon>
        <taxon>Triparmaceae</taxon>
        <taxon>Triparma</taxon>
    </lineage>
</organism>
<evidence type="ECO:0000256" key="1">
    <source>
        <dbReference type="SAM" id="MobiDB-lite"/>
    </source>
</evidence>
<protein>
    <recommendedName>
        <fullName evidence="2">LNS2/PITP domain-containing protein</fullName>
    </recommendedName>
</protein>